<accession>A0AA36E5S9</accession>
<reference evidence="1" key="1">
    <citation type="submission" date="2023-04" db="EMBL/GenBank/DDBJ databases">
        <authorList>
            <person name="Vijverberg K."/>
            <person name="Xiong W."/>
            <person name="Schranz E."/>
        </authorList>
    </citation>
    <scope>NUCLEOTIDE SEQUENCE</scope>
</reference>
<protein>
    <submittedName>
        <fullName evidence="1">Uncharacterized protein</fullName>
    </submittedName>
</protein>
<dbReference type="Proteomes" id="UP001177003">
    <property type="component" value="Chromosome 4"/>
</dbReference>
<dbReference type="AlphaFoldDB" id="A0AA36E5S9"/>
<organism evidence="1 2">
    <name type="scientific">Lactuca saligna</name>
    <name type="common">Willowleaf lettuce</name>
    <dbReference type="NCBI Taxonomy" id="75948"/>
    <lineage>
        <taxon>Eukaryota</taxon>
        <taxon>Viridiplantae</taxon>
        <taxon>Streptophyta</taxon>
        <taxon>Embryophyta</taxon>
        <taxon>Tracheophyta</taxon>
        <taxon>Spermatophyta</taxon>
        <taxon>Magnoliopsida</taxon>
        <taxon>eudicotyledons</taxon>
        <taxon>Gunneridae</taxon>
        <taxon>Pentapetalae</taxon>
        <taxon>asterids</taxon>
        <taxon>campanulids</taxon>
        <taxon>Asterales</taxon>
        <taxon>Asteraceae</taxon>
        <taxon>Cichorioideae</taxon>
        <taxon>Cichorieae</taxon>
        <taxon>Lactucinae</taxon>
        <taxon>Lactuca</taxon>
    </lineage>
</organism>
<dbReference type="EMBL" id="OX465080">
    <property type="protein sequence ID" value="CAI9283257.1"/>
    <property type="molecule type" value="Genomic_DNA"/>
</dbReference>
<name>A0AA36E5S9_LACSI</name>
<proteinExistence type="predicted"/>
<evidence type="ECO:0000313" key="1">
    <source>
        <dbReference type="EMBL" id="CAI9283257.1"/>
    </source>
</evidence>
<evidence type="ECO:0000313" key="2">
    <source>
        <dbReference type="Proteomes" id="UP001177003"/>
    </source>
</evidence>
<keyword evidence="2" id="KW-1185">Reference proteome</keyword>
<sequence>MGGVVAVASSERLLSLEQVLRRDFKGDLQYHEVHQVETLSPPAKVGPVFKGDVPPVEVGVRATSPVRGSIVVSDQVVSRHRSVAADSALEEDIDGNTISRRLRRKHNVDPLLAKSPIVIEIVDGDETQAMETTGLRWLGEPGVEGTLSIPPLVSGDAPSVAGSLVLELGPAREWCRHAFPPATLEALDDISYSHMANDLQYAATQFSPYLVAAAGHLRYIGANLTEFAVVKSEHDELMQKV</sequence>
<gene>
    <name evidence="1" type="ORF">LSALG_LOCUS22860</name>
</gene>